<comment type="cofactor">
    <cofactor evidence="1 3">
        <name>FAD</name>
        <dbReference type="ChEBI" id="CHEBI:57692"/>
    </cofactor>
</comment>
<evidence type="ECO:0000313" key="8">
    <source>
        <dbReference type="EMBL" id="EIW76908.1"/>
    </source>
</evidence>
<feature type="domain" description="Glucose-methanol-choline oxidoreductase N-terminal" evidence="6">
    <location>
        <begin position="42"/>
        <end position="65"/>
    </location>
</feature>
<dbReference type="PROSITE" id="PS00624">
    <property type="entry name" value="GMC_OXRED_2"/>
    <property type="match status" value="1"/>
</dbReference>
<proteinExistence type="inferred from homology"/>
<evidence type="ECO:0000256" key="5">
    <source>
        <dbReference type="SAM" id="MobiDB-lite"/>
    </source>
</evidence>
<dbReference type="GO" id="GO:0050660">
    <property type="term" value="F:flavin adenine dinucleotide binding"/>
    <property type="evidence" value="ECO:0007669"/>
    <property type="project" value="InterPro"/>
</dbReference>
<gene>
    <name evidence="8" type="ORF">CONPUDRAFT_110608</name>
</gene>
<comment type="caution">
    <text evidence="8">The sequence shown here is derived from an EMBL/GenBank/DDBJ whole genome shotgun (WGS) entry which is preliminary data.</text>
</comment>
<dbReference type="InterPro" id="IPR036188">
    <property type="entry name" value="FAD/NAD-bd_sf"/>
</dbReference>
<evidence type="ECO:0000256" key="2">
    <source>
        <dbReference type="ARBA" id="ARBA00010790"/>
    </source>
</evidence>
<feature type="domain" description="Glucose-methanol-choline oxidoreductase N-terminal" evidence="7">
    <location>
        <begin position="230"/>
        <end position="244"/>
    </location>
</feature>
<evidence type="ECO:0000313" key="9">
    <source>
        <dbReference type="Proteomes" id="UP000053558"/>
    </source>
</evidence>
<dbReference type="PROSITE" id="PS00623">
    <property type="entry name" value="GMC_OXRED_1"/>
    <property type="match status" value="1"/>
</dbReference>
<evidence type="ECO:0000259" key="7">
    <source>
        <dbReference type="PROSITE" id="PS00624"/>
    </source>
</evidence>
<evidence type="ECO:0000256" key="4">
    <source>
        <dbReference type="RuleBase" id="RU003968"/>
    </source>
</evidence>
<dbReference type="GO" id="GO:0016614">
    <property type="term" value="F:oxidoreductase activity, acting on CH-OH group of donors"/>
    <property type="evidence" value="ECO:0007669"/>
    <property type="project" value="InterPro"/>
</dbReference>
<keyword evidence="9" id="KW-1185">Reference proteome</keyword>
<dbReference type="Gene3D" id="3.30.560.10">
    <property type="entry name" value="Glucose Oxidase, domain 3"/>
    <property type="match status" value="1"/>
</dbReference>
<dbReference type="PANTHER" id="PTHR11552:SF78">
    <property type="entry name" value="GLUCOSE-METHANOL-CHOLINE OXIDOREDUCTASE N-TERMINAL DOMAIN-CONTAINING PROTEIN"/>
    <property type="match status" value="1"/>
</dbReference>
<dbReference type="SUPFAM" id="SSF54373">
    <property type="entry name" value="FAD-linked reductases, C-terminal domain"/>
    <property type="match status" value="1"/>
</dbReference>
<keyword evidence="3 4" id="KW-0274">FAD</keyword>
<feature type="binding site" evidence="3">
    <location>
        <position position="194"/>
    </location>
    <ligand>
        <name>FAD</name>
        <dbReference type="ChEBI" id="CHEBI:57692"/>
    </ligand>
</feature>
<dbReference type="KEGG" id="cput:CONPUDRAFT_110608"/>
<feature type="region of interest" description="Disordered" evidence="5">
    <location>
        <begin position="90"/>
        <end position="110"/>
    </location>
</feature>
<accession>A0A5M3MCH5</accession>
<dbReference type="RefSeq" id="XP_007773224.1">
    <property type="nucleotide sequence ID" value="XM_007775034.1"/>
</dbReference>
<organism evidence="8 9">
    <name type="scientific">Coniophora puteana (strain RWD-64-598)</name>
    <name type="common">Brown rot fungus</name>
    <dbReference type="NCBI Taxonomy" id="741705"/>
    <lineage>
        <taxon>Eukaryota</taxon>
        <taxon>Fungi</taxon>
        <taxon>Dikarya</taxon>
        <taxon>Basidiomycota</taxon>
        <taxon>Agaricomycotina</taxon>
        <taxon>Agaricomycetes</taxon>
        <taxon>Agaricomycetidae</taxon>
        <taxon>Boletales</taxon>
        <taxon>Coniophorineae</taxon>
        <taxon>Coniophoraceae</taxon>
        <taxon>Coniophora</taxon>
    </lineage>
</organism>
<evidence type="ECO:0000259" key="6">
    <source>
        <dbReference type="PROSITE" id="PS00623"/>
    </source>
</evidence>
<dbReference type="PANTHER" id="PTHR11552">
    <property type="entry name" value="GLUCOSE-METHANOL-CHOLINE GMC OXIDOREDUCTASE"/>
    <property type="match status" value="1"/>
</dbReference>
<dbReference type="EMBL" id="JH711585">
    <property type="protein sequence ID" value="EIW76908.1"/>
    <property type="molecule type" value="Genomic_DNA"/>
</dbReference>
<dbReference type="SUPFAM" id="SSF51905">
    <property type="entry name" value="FAD/NAD(P)-binding domain"/>
    <property type="match status" value="1"/>
</dbReference>
<dbReference type="Gene3D" id="3.50.50.60">
    <property type="entry name" value="FAD/NAD(P)-binding domain"/>
    <property type="match status" value="1"/>
</dbReference>
<protein>
    <submittedName>
        <fullName evidence="8">Alcohol oxidase</fullName>
    </submittedName>
</protein>
<sequence length="559" mass="61042">MPGRFNENVEGSGLDSDAESAWAYKGEPSRWLDGRRMVAHAGRGVGGGSSVNFMMYTRAAASDYDEWANKYGNEGWGAADLVPLLRKMETYQPRGGDGSGSESESGTHGHAGPLKVSYGGVFTDIGRQALDVARVYDPARPVVEDANDLKTTNAYARWAKWIDGETGKRSDSAHAYIYSQDHNKNLHVLTEKLVVRVIIEKGRAVGVEYQDTAGTTSIVRAKRMVVLSAGSFGSPGILERSGIGRKDVLDENGVKQIVDLHSVGENLQDHIVAFPVYYAADESETVDVLYKHGSKEADDLQAQWRKDGTGICAHNAYDVALKMQPNARDFKELGPAYLERWGDNFYRRNPDKCLALLMPCSGIIGSHNDVPDRKYIGACYYMCYPISTGSVHITSGTDPRQPPKFIDNFLDNASDVAVMRLAYKRLREWIRRMPAYRGELQLRHPVFPVGSEAACKETDGPISINAPDLVYSAEDDRAIEKFHREVVTSARHALGTCAMKPRDQGGVVDARLNVYGVEGLKVADLSIAPSNVAANTHSSALLIGEKAAALIAGDLGLVI</sequence>
<dbReference type="OMA" id="ENHIQPA"/>
<dbReference type="AlphaFoldDB" id="A0A5M3MCH5"/>
<dbReference type="InterPro" id="IPR000172">
    <property type="entry name" value="GMC_OxRdtase_N"/>
</dbReference>
<evidence type="ECO:0000256" key="1">
    <source>
        <dbReference type="ARBA" id="ARBA00001974"/>
    </source>
</evidence>
<dbReference type="Pfam" id="PF00732">
    <property type="entry name" value="GMC_oxred_N"/>
    <property type="match status" value="1"/>
</dbReference>
<name>A0A5M3MCH5_CONPW</name>
<evidence type="ECO:0000256" key="3">
    <source>
        <dbReference type="PIRSR" id="PIRSR000137-2"/>
    </source>
</evidence>
<feature type="compositionally biased region" description="Low complexity" evidence="5">
    <location>
        <begin position="100"/>
        <end position="110"/>
    </location>
</feature>
<reference evidence="9" key="1">
    <citation type="journal article" date="2012" name="Science">
        <title>The Paleozoic origin of enzymatic lignin decomposition reconstructed from 31 fungal genomes.</title>
        <authorList>
            <person name="Floudas D."/>
            <person name="Binder M."/>
            <person name="Riley R."/>
            <person name="Barry K."/>
            <person name="Blanchette R.A."/>
            <person name="Henrissat B."/>
            <person name="Martinez A.T."/>
            <person name="Otillar R."/>
            <person name="Spatafora J.W."/>
            <person name="Yadav J.S."/>
            <person name="Aerts A."/>
            <person name="Benoit I."/>
            <person name="Boyd A."/>
            <person name="Carlson A."/>
            <person name="Copeland A."/>
            <person name="Coutinho P.M."/>
            <person name="de Vries R.P."/>
            <person name="Ferreira P."/>
            <person name="Findley K."/>
            <person name="Foster B."/>
            <person name="Gaskell J."/>
            <person name="Glotzer D."/>
            <person name="Gorecki P."/>
            <person name="Heitman J."/>
            <person name="Hesse C."/>
            <person name="Hori C."/>
            <person name="Igarashi K."/>
            <person name="Jurgens J.A."/>
            <person name="Kallen N."/>
            <person name="Kersten P."/>
            <person name="Kohler A."/>
            <person name="Kuees U."/>
            <person name="Kumar T.K.A."/>
            <person name="Kuo A."/>
            <person name="LaButti K."/>
            <person name="Larrondo L.F."/>
            <person name="Lindquist E."/>
            <person name="Ling A."/>
            <person name="Lombard V."/>
            <person name="Lucas S."/>
            <person name="Lundell T."/>
            <person name="Martin R."/>
            <person name="McLaughlin D.J."/>
            <person name="Morgenstern I."/>
            <person name="Morin E."/>
            <person name="Murat C."/>
            <person name="Nagy L.G."/>
            <person name="Nolan M."/>
            <person name="Ohm R.A."/>
            <person name="Patyshakuliyeva A."/>
            <person name="Rokas A."/>
            <person name="Ruiz-Duenas F.J."/>
            <person name="Sabat G."/>
            <person name="Salamov A."/>
            <person name="Samejima M."/>
            <person name="Schmutz J."/>
            <person name="Slot J.C."/>
            <person name="St John F."/>
            <person name="Stenlid J."/>
            <person name="Sun H."/>
            <person name="Sun S."/>
            <person name="Syed K."/>
            <person name="Tsang A."/>
            <person name="Wiebenga A."/>
            <person name="Young D."/>
            <person name="Pisabarro A."/>
            <person name="Eastwood D.C."/>
            <person name="Martin F."/>
            <person name="Cullen D."/>
            <person name="Grigoriev I.V."/>
            <person name="Hibbett D.S."/>
        </authorList>
    </citation>
    <scope>NUCLEOTIDE SEQUENCE [LARGE SCALE GENOMIC DNA]</scope>
    <source>
        <strain evidence="9">RWD-64-598 SS2</strain>
    </source>
</reference>
<dbReference type="Pfam" id="PF05199">
    <property type="entry name" value="GMC_oxred_C"/>
    <property type="match status" value="1"/>
</dbReference>
<dbReference type="Proteomes" id="UP000053558">
    <property type="component" value="Unassembled WGS sequence"/>
</dbReference>
<dbReference type="GeneID" id="19198840"/>
<dbReference type="OrthoDB" id="269227at2759"/>
<dbReference type="InterPro" id="IPR012132">
    <property type="entry name" value="GMC_OxRdtase"/>
</dbReference>
<comment type="similarity">
    <text evidence="2 4">Belongs to the GMC oxidoreductase family.</text>
</comment>
<dbReference type="PIRSF" id="PIRSF000137">
    <property type="entry name" value="Alcohol_oxidase"/>
    <property type="match status" value="1"/>
</dbReference>
<dbReference type="InterPro" id="IPR007867">
    <property type="entry name" value="GMC_OxRtase_C"/>
</dbReference>
<keyword evidence="4" id="KW-0285">Flavoprotein</keyword>